<protein>
    <recommendedName>
        <fullName evidence="1">YqaJ viral recombinase domain-containing protein</fullName>
    </recommendedName>
</protein>
<evidence type="ECO:0000313" key="2">
    <source>
        <dbReference type="EMBL" id="GBO15123.1"/>
    </source>
</evidence>
<dbReference type="InterPro" id="IPR019080">
    <property type="entry name" value="YqaJ_viral_recombinase"/>
</dbReference>
<dbReference type="SUPFAM" id="SSF52980">
    <property type="entry name" value="Restriction endonuclease-like"/>
    <property type="match status" value="1"/>
</dbReference>
<proteinExistence type="predicted"/>
<dbReference type="Pfam" id="PF09588">
    <property type="entry name" value="YqaJ"/>
    <property type="match status" value="1"/>
</dbReference>
<dbReference type="GO" id="GO:0006281">
    <property type="term" value="P:DNA repair"/>
    <property type="evidence" value="ECO:0007669"/>
    <property type="project" value="UniProtKB-ARBA"/>
</dbReference>
<dbReference type="CDD" id="cd22343">
    <property type="entry name" value="PDDEXK_lambda_exonuclease-like"/>
    <property type="match status" value="1"/>
</dbReference>
<gene>
    <name evidence="2" type="ORF">AVEN_120597_1</name>
</gene>
<dbReference type="EMBL" id="BGPR01039195">
    <property type="protein sequence ID" value="GBO15123.1"/>
    <property type="molecule type" value="Genomic_DNA"/>
</dbReference>
<comment type="caution">
    <text evidence="2">The sequence shown here is derived from an EMBL/GenBank/DDBJ whole genome shotgun (WGS) entry which is preliminary data.</text>
</comment>
<feature type="domain" description="YqaJ viral recombinase" evidence="1">
    <location>
        <begin position="166"/>
        <end position="314"/>
    </location>
</feature>
<reference evidence="2 3" key="1">
    <citation type="journal article" date="2019" name="Sci. Rep.">
        <title>Orb-weaving spider Araneus ventricosus genome elucidates the spidroin gene catalogue.</title>
        <authorList>
            <person name="Kono N."/>
            <person name="Nakamura H."/>
            <person name="Ohtoshi R."/>
            <person name="Moran D.A.P."/>
            <person name="Shinohara A."/>
            <person name="Yoshida Y."/>
            <person name="Fujiwara M."/>
            <person name="Mori M."/>
            <person name="Tomita M."/>
            <person name="Arakawa K."/>
        </authorList>
    </citation>
    <scope>NUCLEOTIDE SEQUENCE [LARGE SCALE GENOMIC DNA]</scope>
</reference>
<sequence>ILGAKCECAGGRTPSSCKHAFAVLAFVQEYCAKELYNAPTEILQEWHKPSKKKKFPPQKMSDILKNCSTKPFNFDSQLNFDSLSLLKRSSPLFSVLLDKRFNVENWLLKNSICLPVSPTEEDSTQPNNQSELSLEEILFLHSNVKIGLQEAQDIEKKTTKQQNDIWKKQRKLRLTASNFFEVVHRKNSLDILSLRILEDRNLDHIPAVKHGKRYERKVKNFIEEKYSTYNFRDVGLVINPKFYYLGASPDGLLHEKDKGSLLIEIKCVYNTENMDLEELSTKPGFCLEKINNDFHLKRSHKHFYQIQGQMALSNIKKCLFVLLYDVQKEPYIEEIEYDDDKWTSMHQKLHNFYFSVHLKNIMKSASF</sequence>
<name>A0A4Y2UQX1_ARAVE</name>
<accession>A0A4Y2UQX1</accession>
<dbReference type="Proteomes" id="UP000499080">
    <property type="component" value="Unassembled WGS sequence"/>
</dbReference>
<dbReference type="PANTHER" id="PTHR47526:SF3">
    <property type="entry name" value="PHD-TYPE DOMAIN-CONTAINING PROTEIN"/>
    <property type="match status" value="1"/>
</dbReference>
<evidence type="ECO:0000259" key="1">
    <source>
        <dbReference type="Pfam" id="PF09588"/>
    </source>
</evidence>
<organism evidence="2 3">
    <name type="scientific">Araneus ventricosus</name>
    <name type="common">Orbweaver spider</name>
    <name type="synonym">Epeira ventricosa</name>
    <dbReference type="NCBI Taxonomy" id="182803"/>
    <lineage>
        <taxon>Eukaryota</taxon>
        <taxon>Metazoa</taxon>
        <taxon>Ecdysozoa</taxon>
        <taxon>Arthropoda</taxon>
        <taxon>Chelicerata</taxon>
        <taxon>Arachnida</taxon>
        <taxon>Araneae</taxon>
        <taxon>Araneomorphae</taxon>
        <taxon>Entelegynae</taxon>
        <taxon>Araneoidea</taxon>
        <taxon>Araneidae</taxon>
        <taxon>Araneus</taxon>
    </lineage>
</organism>
<dbReference type="Gene3D" id="3.90.320.10">
    <property type="match status" value="1"/>
</dbReference>
<evidence type="ECO:0000313" key="3">
    <source>
        <dbReference type="Proteomes" id="UP000499080"/>
    </source>
</evidence>
<dbReference type="InterPro" id="IPR011335">
    <property type="entry name" value="Restrct_endonuc-II-like"/>
</dbReference>
<dbReference type="OrthoDB" id="6418206at2759"/>
<keyword evidence="3" id="KW-1185">Reference proteome</keyword>
<feature type="non-terminal residue" evidence="2">
    <location>
        <position position="1"/>
    </location>
</feature>
<dbReference type="PANTHER" id="PTHR47526">
    <property type="entry name" value="ATP-DEPENDENT DNA HELICASE"/>
    <property type="match status" value="1"/>
</dbReference>
<dbReference type="AlphaFoldDB" id="A0A4Y2UQX1"/>
<dbReference type="InterPro" id="IPR011604">
    <property type="entry name" value="PDDEXK-like_dom_sf"/>
</dbReference>